<sequence length="146" mass="15990">RRSPDDPRPIDAATADDLATIDSESILEGVSRSGSRLVTREGYECKGSINCNTWINFLKTCDKAVNTALVRTDDVNYGGKNSGLRKGSRSGKCEVFIEGPASCKASGNQMWRDYQQIREHGCGRCGFKTWGEGDQCKTKIDFVLSG</sequence>
<protein>
    <submittedName>
        <fullName evidence="1">Uncharacterized protein</fullName>
    </submittedName>
</protein>
<feature type="non-terminal residue" evidence="1">
    <location>
        <position position="1"/>
    </location>
</feature>
<reference evidence="1" key="1">
    <citation type="submission" date="2010-05" db="EMBL/GenBank/DDBJ databases">
        <title>The Genome Sequence of Magnaporthe poae strain ATCC 64411.</title>
        <authorList>
            <consortium name="The Broad Institute Genome Sequencing Platform"/>
            <consortium name="Broad Institute Genome Sequencing Center for Infectious Disease"/>
            <person name="Ma L.-J."/>
            <person name="Dead R."/>
            <person name="Young S."/>
            <person name="Zeng Q."/>
            <person name="Koehrsen M."/>
            <person name="Alvarado L."/>
            <person name="Berlin A."/>
            <person name="Chapman S.B."/>
            <person name="Chen Z."/>
            <person name="Freedman E."/>
            <person name="Gellesch M."/>
            <person name="Goldberg J."/>
            <person name="Griggs A."/>
            <person name="Gujja S."/>
            <person name="Heilman E.R."/>
            <person name="Heiman D."/>
            <person name="Hepburn T."/>
            <person name="Howarth C."/>
            <person name="Jen D."/>
            <person name="Larson L."/>
            <person name="Mehta T."/>
            <person name="Neiman D."/>
            <person name="Pearson M."/>
            <person name="Roberts A."/>
            <person name="Saif S."/>
            <person name="Shea T."/>
            <person name="Shenoy N."/>
            <person name="Sisk P."/>
            <person name="Stolte C."/>
            <person name="Sykes S."/>
            <person name="Walk T."/>
            <person name="White J."/>
            <person name="Yandava C."/>
            <person name="Haas B."/>
            <person name="Nusbaum C."/>
            <person name="Birren B."/>
        </authorList>
    </citation>
    <scope>NUCLEOTIDE SEQUENCE</scope>
    <source>
        <strain evidence="1">ATCC 64411</strain>
    </source>
</reference>
<evidence type="ECO:0000313" key="1">
    <source>
        <dbReference type="EMBL" id="KLU92741.1"/>
    </source>
</evidence>
<accession>A0A0H2UCN1</accession>
<dbReference type="EMBL" id="GL876986">
    <property type="protein sequence ID" value="KLU92741.1"/>
    <property type="molecule type" value="Genomic_DNA"/>
</dbReference>
<dbReference type="AlphaFoldDB" id="A0A0H2UCN1"/>
<gene>
    <name evidence="1" type="ORF">MAPG_11643</name>
</gene>
<dbReference type="Gene3D" id="3.30.430.10">
    <property type="entry name" value="Killer Toxin P4, subunit A"/>
    <property type="match status" value="1"/>
</dbReference>
<dbReference type="GO" id="GO:0005576">
    <property type="term" value="C:extracellular region"/>
    <property type="evidence" value="ECO:0007669"/>
    <property type="project" value="InterPro"/>
</dbReference>
<name>A0A0H2UCN1_MAGP6</name>
<proteinExistence type="predicted"/>
<reference evidence="1" key="2">
    <citation type="submission" date="2011-03" db="EMBL/GenBank/DDBJ databases">
        <title>Annotation of Magnaporthe poae ATCC 64411.</title>
        <authorList>
            <person name="Ma L.-J."/>
            <person name="Dead R."/>
            <person name="Young S.K."/>
            <person name="Zeng Q."/>
            <person name="Gargeya S."/>
            <person name="Fitzgerald M."/>
            <person name="Haas B."/>
            <person name="Abouelleil A."/>
            <person name="Alvarado L."/>
            <person name="Arachchi H.M."/>
            <person name="Berlin A."/>
            <person name="Brown A."/>
            <person name="Chapman S.B."/>
            <person name="Chen Z."/>
            <person name="Dunbar C."/>
            <person name="Freedman E."/>
            <person name="Gearin G."/>
            <person name="Gellesch M."/>
            <person name="Goldberg J."/>
            <person name="Griggs A."/>
            <person name="Gujja S."/>
            <person name="Heiman D."/>
            <person name="Howarth C."/>
            <person name="Larson L."/>
            <person name="Lui A."/>
            <person name="MacDonald P.J.P."/>
            <person name="Mehta T."/>
            <person name="Montmayeur A."/>
            <person name="Murphy C."/>
            <person name="Neiman D."/>
            <person name="Pearson M."/>
            <person name="Priest M."/>
            <person name="Roberts A."/>
            <person name="Saif S."/>
            <person name="Shea T."/>
            <person name="Shenoy N."/>
            <person name="Sisk P."/>
            <person name="Stolte C."/>
            <person name="Sykes S."/>
            <person name="Yandava C."/>
            <person name="Wortman J."/>
            <person name="Nusbaum C."/>
            <person name="Birren B."/>
        </authorList>
    </citation>
    <scope>NUCLEOTIDE SEQUENCE</scope>
    <source>
        <strain evidence="1">ATCC 64411</strain>
    </source>
</reference>
<dbReference type="SUPFAM" id="SSF55221">
    <property type="entry name" value="Yeast killer toxins"/>
    <property type="match status" value="1"/>
</dbReference>
<dbReference type="InterPro" id="IPR011329">
    <property type="entry name" value="Killer_tox_Kp4/SMK"/>
</dbReference>
<dbReference type="Pfam" id="PF15474">
    <property type="entry name" value="MU117"/>
    <property type="match status" value="1"/>
</dbReference>
<dbReference type="OrthoDB" id="1896086at2759"/>
<dbReference type="VEuPathDB" id="FungiDB:MAPG_11643"/>
<dbReference type="InterPro" id="IPR029167">
    <property type="entry name" value="Mug117"/>
</dbReference>
<organism evidence="1">
    <name type="scientific">Magnaporthiopsis poae (strain ATCC 64411 / 73-15)</name>
    <name type="common">Kentucky bluegrass fungus</name>
    <name type="synonym">Magnaporthe poae</name>
    <dbReference type="NCBI Taxonomy" id="644358"/>
    <lineage>
        <taxon>Eukaryota</taxon>
        <taxon>Fungi</taxon>
        <taxon>Dikarya</taxon>
        <taxon>Ascomycota</taxon>
        <taxon>Pezizomycotina</taxon>
        <taxon>Sordariomycetes</taxon>
        <taxon>Sordariomycetidae</taxon>
        <taxon>Magnaporthales</taxon>
        <taxon>Magnaporthaceae</taxon>
        <taxon>Magnaporthiopsis</taxon>
    </lineage>
</organism>